<organism evidence="4 5">
    <name type="scientific">Kitasatospora aureofaciens</name>
    <name type="common">Streptomyces aureofaciens</name>
    <dbReference type="NCBI Taxonomy" id="1894"/>
    <lineage>
        <taxon>Bacteria</taxon>
        <taxon>Bacillati</taxon>
        <taxon>Actinomycetota</taxon>
        <taxon>Actinomycetes</taxon>
        <taxon>Kitasatosporales</taxon>
        <taxon>Streptomycetaceae</taxon>
        <taxon>Kitasatospora</taxon>
    </lineage>
</organism>
<reference evidence="4 5" key="2">
    <citation type="submission" date="2014-07" db="EMBL/GenBank/DDBJ databases">
        <authorList>
            <person name="Zhang J.E."/>
            <person name="Yang H."/>
            <person name="Guo J."/>
            <person name="Deng Z."/>
            <person name="Luo H."/>
            <person name="Luo M."/>
            <person name="Zhao B."/>
        </authorList>
    </citation>
    <scope>NUCLEOTIDE SEQUENCE [LARGE SCALE GENOMIC DNA]</scope>
    <source>
        <strain evidence="4">ATCC 10762</strain>
        <strain evidence="5">ATCC 10762 / DSM 40127 / CCM 3239 / JCM 4008 / LMG 5968 / NBRC 12843 / NCIMB 8234 / A-377</strain>
    </source>
</reference>
<gene>
    <name evidence="3" type="ORF">GCM10010502_44520</name>
    <name evidence="4" type="ORF">HS99_0022810</name>
</gene>
<evidence type="ECO:0000313" key="3">
    <source>
        <dbReference type="EMBL" id="GGU87197.1"/>
    </source>
</evidence>
<reference evidence="3" key="5">
    <citation type="submission" date="2020-09" db="EMBL/GenBank/DDBJ databases">
        <authorList>
            <person name="Sun Q."/>
            <person name="Ohkuma M."/>
        </authorList>
    </citation>
    <scope>NUCLEOTIDE SEQUENCE</scope>
    <source>
        <strain evidence="3">JCM 4434</strain>
    </source>
</reference>
<dbReference type="Proteomes" id="UP000610124">
    <property type="component" value="Unassembled WGS sequence"/>
</dbReference>
<name>A0A1E7NBH7_KITAU</name>
<evidence type="ECO:0000256" key="1">
    <source>
        <dbReference type="SAM" id="MobiDB-lite"/>
    </source>
</evidence>
<dbReference type="GeneID" id="97487475"/>
<keyword evidence="5" id="KW-1185">Reference proteome</keyword>
<dbReference type="EMBL" id="BMUB01000010">
    <property type="protein sequence ID" value="GGU87197.1"/>
    <property type="molecule type" value="Genomic_DNA"/>
</dbReference>
<dbReference type="PROSITE" id="PS51257">
    <property type="entry name" value="PROKAR_LIPOPROTEIN"/>
    <property type="match status" value="1"/>
</dbReference>
<comment type="caution">
    <text evidence="4">The sequence shown here is derived from an EMBL/GenBank/DDBJ whole genome shotgun (WGS) entry which is preliminary data.</text>
</comment>
<evidence type="ECO:0000313" key="4">
    <source>
        <dbReference type="EMBL" id="OEV38042.1"/>
    </source>
</evidence>
<evidence type="ECO:0000256" key="2">
    <source>
        <dbReference type="SAM" id="SignalP"/>
    </source>
</evidence>
<evidence type="ECO:0008006" key="6">
    <source>
        <dbReference type="Google" id="ProtNLM"/>
    </source>
</evidence>
<dbReference type="Proteomes" id="UP000037395">
    <property type="component" value="Unassembled WGS sequence"/>
</dbReference>
<dbReference type="OrthoDB" id="3853694at2"/>
<keyword evidence="2" id="KW-0732">Signal</keyword>
<dbReference type="EMBL" id="JPRF03000016">
    <property type="protein sequence ID" value="OEV38042.1"/>
    <property type="molecule type" value="Genomic_DNA"/>
</dbReference>
<dbReference type="PROSITE" id="PS51318">
    <property type="entry name" value="TAT"/>
    <property type="match status" value="1"/>
</dbReference>
<accession>A0A1E7NBH7</accession>
<reference evidence="4" key="4">
    <citation type="submission" date="2016-08" db="EMBL/GenBank/DDBJ databases">
        <title>Sequencing, Assembly and Comparative Genomics of S. aureofaciens ATCC 10762.</title>
        <authorList>
            <person name="Gradnigo J.S."/>
            <person name="Johnson N."/>
            <person name="Somerville G.A."/>
        </authorList>
    </citation>
    <scope>NUCLEOTIDE SEQUENCE [LARGE SCALE GENOMIC DNA]</scope>
    <source>
        <strain evidence="4">ATCC 10762</strain>
    </source>
</reference>
<dbReference type="InterPro" id="IPR006311">
    <property type="entry name" value="TAT_signal"/>
</dbReference>
<dbReference type="KEGG" id="kau:B6264_13295"/>
<feature type="signal peptide" evidence="2">
    <location>
        <begin position="1"/>
        <end position="29"/>
    </location>
</feature>
<feature type="chain" id="PRO_5038216659" description="PknH-like extracellular domain-containing protein" evidence="2">
    <location>
        <begin position="30"/>
        <end position="251"/>
    </location>
</feature>
<proteinExistence type="predicted"/>
<protein>
    <recommendedName>
        <fullName evidence="6">PknH-like extracellular domain-containing protein</fullName>
    </recommendedName>
</protein>
<feature type="region of interest" description="Disordered" evidence="1">
    <location>
        <begin position="78"/>
        <end position="103"/>
    </location>
</feature>
<accession>A0A8H9HTG1</accession>
<reference evidence="5" key="3">
    <citation type="submission" date="2016-08" db="EMBL/GenBank/DDBJ databases">
        <title>Sequencing, assembly and comparative genomics of S. aureofaciens ATCC 10762.</title>
        <authorList>
            <person name="Gradnigo J.S."/>
            <person name="Johnson N."/>
            <person name="Somerville G.A."/>
        </authorList>
    </citation>
    <scope>NUCLEOTIDE SEQUENCE [LARGE SCALE GENOMIC DNA]</scope>
    <source>
        <strain evidence="5">ATCC 10762 / DSM 40127 / CCM 3239 / JCM 4008 / LMG 5968 / NBRC 12843 / NCIMB 8234 / A-377</strain>
    </source>
</reference>
<evidence type="ECO:0000313" key="5">
    <source>
        <dbReference type="Proteomes" id="UP000037395"/>
    </source>
</evidence>
<reference evidence="3" key="1">
    <citation type="journal article" date="2014" name="Int. J. Syst. Evol. Microbiol.">
        <title>Complete genome sequence of Corynebacterium casei LMG S-19264T (=DSM 44701T), isolated from a smear-ripened cheese.</title>
        <authorList>
            <consortium name="US DOE Joint Genome Institute (JGI-PGF)"/>
            <person name="Walter F."/>
            <person name="Albersmeier A."/>
            <person name="Kalinowski J."/>
            <person name="Ruckert C."/>
        </authorList>
    </citation>
    <scope>NUCLEOTIDE SEQUENCE</scope>
    <source>
        <strain evidence="3">JCM 4434</strain>
    </source>
</reference>
<dbReference type="AlphaFoldDB" id="A0A1E7NBH7"/>
<sequence>MSQQLRRATLIACSATAVLGLAACGPDNANPSATAAAPAASARAASSTAPAPGPAASTAGLPDGNKLNALLLPATAMPPKFKLDPSGSQSTGDGAIPPASPSAVPADKACDMLNGTGWVNSAGIIAASFAKNNYADEAQNMFAQELDAYRGDDAQTVMANLKKTLTACHTFTVTQDGQNYSATVTLQSLPGVGDEALQAVITSPEWTGGSTLVAARVGKVVVATYDNEQSKTGTAGVALTKTLVKNAASAH</sequence>
<dbReference type="RefSeq" id="WP_050366712.1">
    <property type="nucleotide sequence ID" value="NZ_BMUB01000010.1"/>
</dbReference>